<name>S0PA50_9ENTE</name>
<organism evidence="1 2">
    <name type="scientific">Enterococcus sulfureus ATCC 49903</name>
    <dbReference type="NCBI Taxonomy" id="1140003"/>
    <lineage>
        <taxon>Bacteria</taxon>
        <taxon>Bacillati</taxon>
        <taxon>Bacillota</taxon>
        <taxon>Bacilli</taxon>
        <taxon>Lactobacillales</taxon>
        <taxon>Enterococcaceae</taxon>
        <taxon>Enterococcus</taxon>
    </lineage>
</organism>
<sequence>MQQTLAEEVIQKYERLIYKVLSDNRIFLLNPSYQDWEQELKLVLVQLVDSFLSMEQFEQEYPLSYLYRKLKWSLVDLRRKEQKQGHELLQPEEWAAVLAKDVLIQEDTKLLIEEFYYTLVSKDQEKLHALLGGNELSRQMRGYYRKSLRKKFQEFIKFF</sequence>
<evidence type="ECO:0008006" key="3">
    <source>
        <dbReference type="Google" id="ProtNLM"/>
    </source>
</evidence>
<dbReference type="AlphaFoldDB" id="S0PA50"/>
<gene>
    <name evidence="1" type="ORF">I573_00206</name>
</gene>
<protein>
    <recommendedName>
        <fullName evidence="3">Sigma-70 family RNA polymerase sigma factor</fullName>
    </recommendedName>
</protein>
<dbReference type="OrthoDB" id="2184014at2"/>
<accession>S0PA50</accession>
<reference evidence="1 2" key="1">
    <citation type="submission" date="2013-03" db="EMBL/GenBank/DDBJ databases">
        <title>The Genome Sequence of Enterococcus sulfureus ATCC_49903 (PacBio/Illumina hybrid assembly).</title>
        <authorList>
            <consortium name="The Broad Institute Genomics Platform"/>
            <consortium name="The Broad Institute Genome Sequencing Center for Infectious Disease"/>
            <person name="Earl A."/>
            <person name="Russ C."/>
            <person name="Gilmore M."/>
            <person name="Surin D."/>
            <person name="Walker B."/>
            <person name="Young S."/>
            <person name="Zeng Q."/>
            <person name="Gargeya S."/>
            <person name="Fitzgerald M."/>
            <person name="Haas B."/>
            <person name="Abouelleil A."/>
            <person name="Allen A.W."/>
            <person name="Alvarado L."/>
            <person name="Arachchi H.M."/>
            <person name="Berlin A.M."/>
            <person name="Chapman S.B."/>
            <person name="Gainer-Dewar J."/>
            <person name="Goldberg J."/>
            <person name="Griggs A."/>
            <person name="Gujja S."/>
            <person name="Hansen M."/>
            <person name="Howarth C."/>
            <person name="Imamovic A."/>
            <person name="Ireland A."/>
            <person name="Larimer J."/>
            <person name="McCowan C."/>
            <person name="Murphy C."/>
            <person name="Pearson M."/>
            <person name="Poon T.W."/>
            <person name="Priest M."/>
            <person name="Roberts A."/>
            <person name="Saif S."/>
            <person name="Shea T."/>
            <person name="Sisk P."/>
            <person name="Sykes S."/>
            <person name="Wortman J."/>
            <person name="Nusbaum C."/>
            <person name="Birren B."/>
        </authorList>
    </citation>
    <scope>NUCLEOTIDE SEQUENCE [LARGE SCALE GENOMIC DNA]</scope>
    <source>
        <strain evidence="1 2">ATCC 49903</strain>
    </source>
</reference>
<dbReference type="RefSeq" id="WP_016184698.1">
    <property type="nucleotide sequence ID" value="NZ_ASWO01000001.1"/>
</dbReference>
<evidence type="ECO:0000313" key="1">
    <source>
        <dbReference type="EMBL" id="EOT87150.1"/>
    </source>
</evidence>
<dbReference type="EMBL" id="ASWO01000001">
    <property type="protein sequence ID" value="EOT87150.1"/>
    <property type="molecule type" value="Genomic_DNA"/>
</dbReference>
<dbReference type="Proteomes" id="UP000015961">
    <property type="component" value="Unassembled WGS sequence"/>
</dbReference>
<dbReference type="STRING" id="1140003.OMY_00207"/>
<dbReference type="PATRIC" id="fig|1140003.3.peg.204"/>
<proteinExistence type="predicted"/>
<comment type="caution">
    <text evidence="1">The sequence shown here is derived from an EMBL/GenBank/DDBJ whole genome shotgun (WGS) entry which is preliminary data.</text>
</comment>
<dbReference type="eggNOG" id="COG1595">
    <property type="taxonomic scope" value="Bacteria"/>
</dbReference>
<keyword evidence="2" id="KW-1185">Reference proteome</keyword>
<evidence type="ECO:0000313" key="2">
    <source>
        <dbReference type="Proteomes" id="UP000015961"/>
    </source>
</evidence>